<evidence type="ECO:0000256" key="4">
    <source>
        <dbReference type="ARBA" id="ARBA00023242"/>
    </source>
</evidence>
<dbReference type="KEGG" id="egr:104420011"/>
<evidence type="ECO:0000256" key="3">
    <source>
        <dbReference type="ARBA" id="ARBA00023161"/>
    </source>
</evidence>
<comment type="subcellular location">
    <subcellularLocation>
        <location evidence="1">Nucleus</location>
    </subcellularLocation>
</comment>
<organism evidence="7">
    <name type="scientific">Eucalyptus grandis</name>
    <name type="common">Flooded gum</name>
    <dbReference type="NCBI Taxonomy" id="71139"/>
    <lineage>
        <taxon>Eukaryota</taxon>
        <taxon>Viridiplantae</taxon>
        <taxon>Streptophyta</taxon>
        <taxon>Embryophyta</taxon>
        <taxon>Tracheophyta</taxon>
        <taxon>Spermatophyta</taxon>
        <taxon>Magnoliopsida</taxon>
        <taxon>eudicotyledons</taxon>
        <taxon>Gunneridae</taxon>
        <taxon>Pentapetalae</taxon>
        <taxon>rosids</taxon>
        <taxon>malvids</taxon>
        <taxon>Myrtales</taxon>
        <taxon>Myrtaceae</taxon>
        <taxon>Myrtoideae</taxon>
        <taxon>Eucalypteae</taxon>
        <taxon>Eucalyptus</taxon>
    </lineage>
</organism>
<dbReference type="Gene3D" id="3.30.70.330">
    <property type="match status" value="1"/>
</dbReference>
<dbReference type="SUPFAM" id="SSF54928">
    <property type="entry name" value="RNA-binding domain, RBD"/>
    <property type="match status" value="1"/>
</dbReference>
<feature type="region of interest" description="Disordered" evidence="5">
    <location>
        <begin position="331"/>
        <end position="486"/>
    </location>
</feature>
<feature type="compositionally biased region" description="Basic and acidic residues" evidence="5">
    <location>
        <begin position="217"/>
        <end position="241"/>
    </location>
</feature>
<name>A0A059ATZ5_EUCGR</name>
<dbReference type="Gramene" id="KCW57141">
    <property type="protein sequence ID" value="KCW57141"/>
    <property type="gene ID" value="EUGRSUZ_I02778"/>
</dbReference>
<dbReference type="PANTHER" id="PTHR13112:SF0">
    <property type="entry name" value="FI21285P1"/>
    <property type="match status" value="1"/>
</dbReference>
<feature type="compositionally biased region" description="Polar residues" evidence="5">
    <location>
        <begin position="414"/>
        <end position="430"/>
    </location>
</feature>
<dbReference type="OrthoDB" id="18087at2759"/>
<feature type="compositionally biased region" description="Polar residues" evidence="5">
    <location>
        <begin position="332"/>
        <end position="347"/>
    </location>
</feature>
<gene>
    <name evidence="7" type="ORF">EUGRSUZ_I02778</name>
</gene>
<feature type="region of interest" description="Disordered" evidence="5">
    <location>
        <begin position="166"/>
        <end position="261"/>
    </location>
</feature>
<feature type="compositionally biased region" description="Polar residues" evidence="5">
    <location>
        <begin position="442"/>
        <end position="459"/>
    </location>
</feature>
<evidence type="ECO:0000256" key="2">
    <source>
        <dbReference type="ARBA" id="ARBA00005991"/>
    </source>
</evidence>
<evidence type="ECO:0000259" key="6">
    <source>
        <dbReference type="Pfam" id="PF03467"/>
    </source>
</evidence>
<dbReference type="InterPro" id="IPR012677">
    <property type="entry name" value="Nucleotide-bd_a/b_plait_sf"/>
</dbReference>
<keyword evidence="4" id="KW-0539">Nucleus</keyword>
<keyword evidence="3" id="KW-0866">Nonsense-mediated mRNA decay</keyword>
<dbReference type="AlphaFoldDB" id="A0A059ATZ5"/>
<dbReference type="OMA" id="SQIADGH"/>
<dbReference type="InterPro" id="IPR005120">
    <property type="entry name" value="UPF3_dom"/>
</dbReference>
<evidence type="ECO:0000256" key="1">
    <source>
        <dbReference type="ARBA" id="ARBA00004123"/>
    </source>
</evidence>
<dbReference type="CDD" id="cd12455">
    <property type="entry name" value="RRM_like_Smg4_UPF3"/>
    <property type="match status" value="1"/>
</dbReference>
<dbReference type="eggNOG" id="KOG1295">
    <property type="taxonomic scope" value="Eukaryota"/>
</dbReference>
<evidence type="ECO:0000313" key="7">
    <source>
        <dbReference type="EMBL" id="KCW57141.1"/>
    </source>
</evidence>
<dbReference type="InterPro" id="IPR035979">
    <property type="entry name" value="RBD_domain_sf"/>
</dbReference>
<dbReference type="GO" id="GO:0045727">
    <property type="term" value="P:positive regulation of translation"/>
    <property type="evidence" value="ECO:0000318"/>
    <property type="project" value="GO_Central"/>
</dbReference>
<dbReference type="FunCoup" id="A0A059ATZ5">
    <property type="interactions" value="1287"/>
</dbReference>
<proteinExistence type="inferred from homology"/>
<feature type="domain" description="UPF3" evidence="6">
    <location>
        <begin position="7"/>
        <end position="168"/>
    </location>
</feature>
<dbReference type="PANTHER" id="PTHR13112">
    <property type="entry name" value="UPF3 REGULATOR OF NONSENSE TRANSCRIPTS-LIKE PROTEIN"/>
    <property type="match status" value="1"/>
</dbReference>
<sequence length="486" mass="53137">MKGHPDRTKVVLRHLPPSITEGMLADQIDTAFAGRYNWFSFRPGKTSLKHQVYSRAYINFKRPEDVIEFAEFFEGHVFVNEKGTHFKTIVEYAPSQRLPKQTSKKDGREGTIMKDPEYLEFLEFIAKPVENLPSAEIQLERREAERSGIAKEAPIVTPLMDYVRQKRASKGGSRRSIANEKMSGRGGGSSAGSSSSAPSKRNSEKRKSSTAMYIQRDASRSSSGKDKSMYILSSKRDDPQLSDKANLSAVTSGAGQPEDGNGTIGFGIAGAGKKKILLLKGKEREISHVSGGVSQEQCQLKDVMGSTTDKQKQRHEGGRIIRTILLNKDARQNQLGVPSETQTQTMQLGKERRPPRGPSTQAVPKDTNGAPDEKVHGNGLSGFGSEKLERRARNKDRPDRGVWAPLRRLDGSHASDSTISGTSAHSTLDSSEGFRKSVGRRGSSQGGKDNDGSPLTSEQKSSKRGSASGYSSHEKQVWVQKSSSGS</sequence>
<dbReference type="GO" id="GO:0005737">
    <property type="term" value="C:cytoplasm"/>
    <property type="evidence" value="ECO:0000318"/>
    <property type="project" value="GO_Central"/>
</dbReference>
<feature type="compositionally biased region" description="Polar residues" evidence="5">
    <location>
        <begin position="243"/>
        <end position="254"/>
    </location>
</feature>
<feature type="compositionally biased region" description="Basic and acidic residues" evidence="5">
    <location>
        <begin position="386"/>
        <end position="400"/>
    </location>
</feature>
<dbReference type="GO" id="GO:0003729">
    <property type="term" value="F:mRNA binding"/>
    <property type="evidence" value="ECO:0000318"/>
    <property type="project" value="GO_Central"/>
</dbReference>
<dbReference type="InParanoid" id="A0A059ATZ5"/>
<dbReference type="Pfam" id="PF03467">
    <property type="entry name" value="Smg4_UPF3"/>
    <property type="match status" value="1"/>
</dbReference>
<accession>A0A059ATZ5</accession>
<dbReference type="GO" id="GO:0000184">
    <property type="term" value="P:nuclear-transcribed mRNA catabolic process, nonsense-mediated decay"/>
    <property type="evidence" value="ECO:0000318"/>
    <property type="project" value="GO_Central"/>
</dbReference>
<evidence type="ECO:0000256" key="5">
    <source>
        <dbReference type="SAM" id="MobiDB-lite"/>
    </source>
</evidence>
<protein>
    <recommendedName>
        <fullName evidence="6">UPF3 domain-containing protein</fullName>
    </recommendedName>
</protein>
<dbReference type="GO" id="GO:0005730">
    <property type="term" value="C:nucleolus"/>
    <property type="evidence" value="ECO:0000318"/>
    <property type="project" value="GO_Central"/>
</dbReference>
<dbReference type="InterPro" id="IPR039722">
    <property type="entry name" value="Upf3"/>
</dbReference>
<reference evidence="7" key="1">
    <citation type="submission" date="2013-07" db="EMBL/GenBank/DDBJ databases">
        <title>The genome of Eucalyptus grandis.</title>
        <authorList>
            <person name="Schmutz J."/>
            <person name="Hayes R."/>
            <person name="Myburg A."/>
            <person name="Tuskan G."/>
            <person name="Grattapaglia D."/>
            <person name="Rokhsar D.S."/>
        </authorList>
    </citation>
    <scope>NUCLEOTIDE SEQUENCE</scope>
    <source>
        <tissue evidence="7">Leaf extractions</tissue>
    </source>
</reference>
<comment type="similarity">
    <text evidence="2">Belongs to the RENT3 family.</text>
</comment>
<dbReference type="EMBL" id="KK198761">
    <property type="protein sequence ID" value="KCW57141.1"/>
    <property type="molecule type" value="Genomic_DNA"/>
</dbReference>
<dbReference type="STRING" id="71139.A0A059ATZ5"/>